<dbReference type="Pfam" id="PF00534">
    <property type="entry name" value="Glycos_transf_1"/>
    <property type="match status" value="1"/>
</dbReference>
<dbReference type="PANTHER" id="PTHR12526:SF600">
    <property type="entry name" value="GLYCOSYL TRANSFERASE GROUP 1"/>
    <property type="match status" value="1"/>
</dbReference>
<dbReference type="RefSeq" id="WP_239128631.1">
    <property type="nucleotide sequence ID" value="NZ_BOOW01000007.1"/>
</dbReference>
<evidence type="ECO:0000256" key="1">
    <source>
        <dbReference type="ARBA" id="ARBA00022679"/>
    </source>
</evidence>
<dbReference type="EMBL" id="BOOW01000007">
    <property type="protein sequence ID" value="GII91007.1"/>
    <property type="molecule type" value="Genomic_DNA"/>
</dbReference>
<evidence type="ECO:0000313" key="4">
    <source>
        <dbReference type="Proteomes" id="UP000606172"/>
    </source>
</evidence>
<evidence type="ECO:0000259" key="2">
    <source>
        <dbReference type="Pfam" id="PF00534"/>
    </source>
</evidence>
<dbReference type="SUPFAM" id="SSF53756">
    <property type="entry name" value="UDP-Glycosyltransferase/glycogen phosphorylase"/>
    <property type="match status" value="1"/>
</dbReference>
<dbReference type="GO" id="GO:0016757">
    <property type="term" value="F:glycosyltransferase activity"/>
    <property type="evidence" value="ECO:0007669"/>
    <property type="project" value="InterPro"/>
</dbReference>
<keyword evidence="4" id="KW-1185">Reference proteome</keyword>
<dbReference type="InterPro" id="IPR001296">
    <property type="entry name" value="Glyco_trans_1"/>
</dbReference>
<evidence type="ECO:0000313" key="3">
    <source>
        <dbReference type="EMBL" id="GII91007.1"/>
    </source>
</evidence>
<comment type="caution">
    <text evidence="3">The sequence shown here is derived from an EMBL/GenBank/DDBJ whole genome shotgun (WGS) entry which is preliminary data.</text>
</comment>
<feature type="domain" description="Glycosyl transferase family 1" evidence="2">
    <location>
        <begin position="142"/>
        <end position="299"/>
    </location>
</feature>
<dbReference type="Gene3D" id="3.40.50.2000">
    <property type="entry name" value="Glycogen Phosphorylase B"/>
    <property type="match status" value="2"/>
</dbReference>
<protein>
    <recommendedName>
        <fullName evidence="2">Glycosyl transferase family 1 domain-containing protein</fullName>
    </recommendedName>
</protein>
<organism evidence="3 4">
    <name type="scientific">Sinosporangium siamense</name>
    <dbReference type="NCBI Taxonomy" id="1367973"/>
    <lineage>
        <taxon>Bacteria</taxon>
        <taxon>Bacillati</taxon>
        <taxon>Actinomycetota</taxon>
        <taxon>Actinomycetes</taxon>
        <taxon>Streptosporangiales</taxon>
        <taxon>Streptosporangiaceae</taxon>
        <taxon>Sinosporangium</taxon>
    </lineage>
</organism>
<dbReference type="Proteomes" id="UP000606172">
    <property type="component" value="Unassembled WGS sequence"/>
</dbReference>
<keyword evidence="1" id="KW-0808">Transferase</keyword>
<accession>A0A919V6H9</accession>
<name>A0A919V6H9_9ACTN</name>
<dbReference type="PANTHER" id="PTHR12526">
    <property type="entry name" value="GLYCOSYLTRANSFERASE"/>
    <property type="match status" value="1"/>
</dbReference>
<proteinExistence type="predicted"/>
<dbReference type="AlphaFoldDB" id="A0A919V6H9"/>
<reference evidence="3" key="1">
    <citation type="submission" date="2021-01" db="EMBL/GenBank/DDBJ databases">
        <title>Whole genome shotgun sequence of Sinosporangium siamense NBRC 109515.</title>
        <authorList>
            <person name="Komaki H."/>
            <person name="Tamura T."/>
        </authorList>
    </citation>
    <scope>NUCLEOTIDE SEQUENCE</scope>
    <source>
        <strain evidence="3">NBRC 109515</strain>
    </source>
</reference>
<sequence>MHRQIRALLDAGHEVTYVAPFTHCNVTPPPPIRAVDVPRAEGSRRGRALRNARSAMKRAAADADLIIAHDADLLRSLPRLRRPAVWDVHENPAPTWLDRWTATRAEQRLHLILAEPACQDRFSLPHPLVPNAVAVPAAPPPPPQSRRVVHIGRLSLERGAVQLIELGRRLTPVGLRLDLIGPADPGVRPLLRDAQREGVLDWYGYVANPHALRMARGSLAGLSLTQDIQPVRRSLPTHVIEYMAAGIPVVTTPLPASAAVVERSGCGVVVPFGDVDAVVRALLRLREDEERRTAMGAAGHAEALLHHQWTDHEPGLVQLLTRWATGQRKTHPRIITA</sequence>
<gene>
    <name evidence="3" type="ORF">Ssi02_12380</name>
</gene>